<reference evidence="1 2" key="1">
    <citation type="submission" date="2018-11" db="EMBL/GenBank/DDBJ databases">
        <authorList>
            <consortium name="Pathogen Informatics"/>
        </authorList>
    </citation>
    <scope>NUCLEOTIDE SEQUENCE [LARGE SCALE GENOMIC DNA]</scope>
    <source>
        <strain evidence="1 2">Zambia</strain>
    </source>
</reference>
<dbReference type="AlphaFoldDB" id="A0A183LJS6"/>
<protein>
    <submittedName>
        <fullName evidence="1">Uncharacterized protein</fullName>
    </submittedName>
</protein>
<evidence type="ECO:0000313" key="1">
    <source>
        <dbReference type="EMBL" id="VDO59845.1"/>
    </source>
</evidence>
<evidence type="ECO:0000313" key="2">
    <source>
        <dbReference type="Proteomes" id="UP000277204"/>
    </source>
</evidence>
<proteinExistence type="predicted"/>
<keyword evidence="2" id="KW-1185">Reference proteome</keyword>
<dbReference type="Proteomes" id="UP000277204">
    <property type="component" value="Unassembled WGS sequence"/>
</dbReference>
<organism evidence="1 2">
    <name type="scientific">Schistosoma margrebowiei</name>
    <dbReference type="NCBI Taxonomy" id="48269"/>
    <lineage>
        <taxon>Eukaryota</taxon>
        <taxon>Metazoa</taxon>
        <taxon>Spiralia</taxon>
        <taxon>Lophotrochozoa</taxon>
        <taxon>Platyhelminthes</taxon>
        <taxon>Trematoda</taxon>
        <taxon>Digenea</taxon>
        <taxon>Strigeidida</taxon>
        <taxon>Schistosomatoidea</taxon>
        <taxon>Schistosomatidae</taxon>
        <taxon>Schistosoma</taxon>
    </lineage>
</organism>
<dbReference type="STRING" id="48269.A0A183LJS6"/>
<name>A0A183LJS6_9TREM</name>
<accession>A0A183LJS6</accession>
<dbReference type="EMBL" id="UZAI01001240">
    <property type="protein sequence ID" value="VDO59845.1"/>
    <property type="molecule type" value="Genomic_DNA"/>
</dbReference>
<gene>
    <name evidence="1" type="ORF">SMRZ_LOCUS4051</name>
</gene>
<sequence length="315" mass="35624">MGRGQQWNPGQSEFRPIWDSSAGCNCISELMFTLGLGPTTIQFKRHRVIHLATVSQLEGVHYAAFNVNKEKRGSSPELVNLIEDQQVTCLDADNPDNWVVRVHPFIQNVSSSNKQTKKDNTLTDSQTIDENDTNDLVELIVSNSQEPQRTCEEIKKIGRAKAVCLTRNLKSAQRGKRNPRESFREDVISFSNKQQESRMKLRYTLTELCDTELEYSRALRQLSDILDSLNGKIILNYSDNTEKILDYPKPISDNIKGLHDTLKRIIQFCGMFLEKLPLYSSDPGKSAECFTKTIVVGGSQQETLDPGIVLLGTRQ</sequence>